<organism evidence="4 5">
    <name type="scientific">Corynebacterium crudilactis</name>
    <dbReference type="NCBI Taxonomy" id="1652495"/>
    <lineage>
        <taxon>Bacteria</taxon>
        <taxon>Bacillati</taxon>
        <taxon>Actinomycetota</taxon>
        <taxon>Actinomycetes</taxon>
        <taxon>Mycobacteriales</taxon>
        <taxon>Corynebacteriaceae</taxon>
        <taxon>Corynebacterium</taxon>
    </lineage>
</organism>
<dbReference type="Pfam" id="PF07687">
    <property type="entry name" value="M20_dimer"/>
    <property type="match status" value="1"/>
</dbReference>
<name>A0A172QWJ6_9CORY</name>
<feature type="binding site" evidence="2">
    <location>
        <position position="114"/>
    </location>
    <ligand>
        <name>Mn(2+)</name>
        <dbReference type="ChEBI" id="CHEBI:29035"/>
        <label>2</label>
    </ligand>
</feature>
<dbReference type="Gene3D" id="3.30.70.360">
    <property type="match status" value="1"/>
</dbReference>
<feature type="binding site" evidence="2">
    <location>
        <position position="116"/>
    </location>
    <ligand>
        <name>Mn(2+)</name>
        <dbReference type="ChEBI" id="CHEBI:29035"/>
        <label>2</label>
    </ligand>
</feature>
<feature type="binding site" evidence="2">
    <location>
        <position position="150"/>
    </location>
    <ligand>
        <name>Mn(2+)</name>
        <dbReference type="ChEBI" id="CHEBI:29035"/>
        <label>2</label>
    </ligand>
</feature>
<dbReference type="FunFam" id="3.30.70.360:FF:000001">
    <property type="entry name" value="N-acetyldiaminopimelate deacetylase"/>
    <property type="match status" value="1"/>
</dbReference>
<dbReference type="InterPro" id="IPR002933">
    <property type="entry name" value="Peptidase_M20"/>
</dbReference>
<evidence type="ECO:0000313" key="4">
    <source>
        <dbReference type="EMBL" id="ANE05083.1"/>
    </source>
</evidence>
<dbReference type="AlphaFoldDB" id="A0A172QWJ6"/>
<dbReference type="Proteomes" id="UP000076929">
    <property type="component" value="Chromosome"/>
</dbReference>
<accession>A0A172QWJ6</accession>
<dbReference type="STRING" id="1652495.ccrud_13320"/>
<dbReference type="GO" id="GO:0019877">
    <property type="term" value="P:diaminopimelate biosynthetic process"/>
    <property type="evidence" value="ECO:0007669"/>
    <property type="project" value="UniProtKB-ARBA"/>
</dbReference>
<dbReference type="Gene3D" id="3.40.630.10">
    <property type="entry name" value="Zn peptidases"/>
    <property type="match status" value="1"/>
</dbReference>
<dbReference type="GO" id="GO:0050118">
    <property type="term" value="F:N-acetyldiaminopimelate deacetylase activity"/>
    <property type="evidence" value="ECO:0007669"/>
    <property type="project" value="UniProtKB-ARBA"/>
</dbReference>
<dbReference type="KEGG" id="ccjz:ccrud_13320"/>
<dbReference type="PANTHER" id="PTHR11014:SF63">
    <property type="entry name" value="METALLOPEPTIDASE, PUTATIVE (AFU_ORTHOLOGUE AFUA_6G09600)-RELATED"/>
    <property type="match status" value="1"/>
</dbReference>
<dbReference type="RefSeq" id="WP_066568888.1">
    <property type="nucleotide sequence ID" value="NZ_CP015622.1"/>
</dbReference>
<dbReference type="InterPro" id="IPR036264">
    <property type="entry name" value="Bact_exopeptidase_dim_dom"/>
</dbReference>
<feature type="binding site" evidence="2">
    <location>
        <position position="378"/>
    </location>
    <ligand>
        <name>Mn(2+)</name>
        <dbReference type="ChEBI" id="CHEBI:29035"/>
        <label>2</label>
    </ligand>
</feature>
<dbReference type="InterPro" id="IPR017439">
    <property type="entry name" value="Amidohydrolase"/>
</dbReference>
<keyword evidence="2" id="KW-0479">Metal-binding</keyword>
<feature type="domain" description="Peptidase M20 dimerisation" evidence="3">
    <location>
        <begin position="198"/>
        <end position="296"/>
    </location>
</feature>
<dbReference type="PIRSF" id="PIRSF005962">
    <property type="entry name" value="Pept_M20D_amidohydro"/>
    <property type="match status" value="1"/>
</dbReference>
<dbReference type="Pfam" id="PF01546">
    <property type="entry name" value="Peptidase_M20"/>
    <property type="match status" value="1"/>
</dbReference>
<dbReference type="InterPro" id="IPR011650">
    <property type="entry name" value="Peptidase_M20_dimer"/>
</dbReference>
<proteinExistence type="predicted"/>
<dbReference type="PANTHER" id="PTHR11014">
    <property type="entry name" value="PEPTIDASE M20 FAMILY MEMBER"/>
    <property type="match status" value="1"/>
</dbReference>
<keyword evidence="5" id="KW-1185">Reference proteome</keyword>
<dbReference type="SUPFAM" id="SSF55031">
    <property type="entry name" value="Bacterial exopeptidase dimerisation domain"/>
    <property type="match status" value="1"/>
</dbReference>
<feature type="binding site" evidence="2">
    <location>
        <position position="177"/>
    </location>
    <ligand>
        <name>Mn(2+)</name>
        <dbReference type="ChEBI" id="CHEBI:29035"/>
        <label>2</label>
    </ligand>
</feature>
<comment type="cofactor">
    <cofactor evidence="2">
        <name>Mn(2+)</name>
        <dbReference type="ChEBI" id="CHEBI:29035"/>
    </cofactor>
    <text evidence="2">The Mn(2+) ion enhances activity.</text>
</comment>
<sequence>MTLSTILSDLDQTRGYREELYKYFHQHPELSLQEFETAKRIIAELESYGVEDVQRIGDTGVVAVINNGDGPVVAARGDIDALPMAERSDKDYAATGVTQVDNNTGKETPVAHSCGHDVHISSLLGAVQALNSHKESWNGTFIAVFQPAEETAAGAKMMVEEGIVDKLPTPDVYLGQHVLGTLPGGAVGTRVGAVMSEAASIEITLHGKGSHGSMPNLGVDPIVLGAAIVTRLQSVVSREIAASETAVLTVGSFHAGTKSNIIPDSAVLQLNTRAFSKEVAAHLHEAIERIVRHECEAARSPEPPEFKYYDQYPLTHNEVSATARVRAAFDEYFGEESTDLAQVPASEDFSIIPDAFGVPYSYWGLGGFADPAAAPGNHSPAFAPDIQPTLDRGIEALVVAASAWLVKNEGHNESI</sequence>
<keyword evidence="2" id="KW-0464">Manganese</keyword>
<evidence type="ECO:0000259" key="3">
    <source>
        <dbReference type="Pfam" id="PF07687"/>
    </source>
</evidence>
<keyword evidence="1 4" id="KW-0378">Hydrolase</keyword>
<evidence type="ECO:0000256" key="2">
    <source>
        <dbReference type="PIRSR" id="PIRSR005962-1"/>
    </source>
</evidence>
<dbReference type="SUPFAM" id="SSF53187">
    <property type="entry name" value="Zn-dependent exopeptidases"/>
    <property type="match status" value="1"/>
</dbReference>
<reference evidence="4 5" key="1">
    <citation type="submission" date="2016-05" db="EMBL/GenBank/DDBJ databases">
        <title>Complete genome sequence of Corynebacterium crudilactis, a new Corynebacterium species isolated from raw cow's milk.</title>
        <authorList>
            <person name="Christian R."/>
            <person name="Zimmermann J."/>
            <person name="Lipski A."/>
            <person name="Kalinowski J."/>
        </authorList>
    </citation>
    <scope>NUCLEOTIDE SEQUENCE [LARGE SCALE GENOMIC DNA]</scope>
    <source>
        <strain evidence="4 5">JZ16</strain>
    </source>
</reference>
<gene>
    <name evidence="4" type="ORF">ccrud_13320</name>
</gene>
<protein>
    <submittedName>
        <fullName evidence="4">Amidohydrolase</fullName>
    </submittedName>
</protein>
<dbReference type="OrthoDB" id="9777385at2"/>
<dbReference type="NCBIfam" id="TIGR01891">
    <property type="entry name" value="amidohydrolases"/>
    <property type="match status" value="1"/>
</dbReference>
<dbReference type="EMBL" id="CP015622">
    <property type="protein sequence ID" value="ANE05083.1"/>
    <property type="molecule type" value="Genomic_DNA"/>
</dbReference>
<evidence type="ECO:0000256" key="1">
    <source>
        <dbReference type="ARBA" id="ARBA00022801"/>
    </source>
</evidence>
<dbReference type="GO" id="GO:0046872">
    <property type="term" value="F:metal ion binding"/>
    <property type="evidence" value="ECO:0007669"/>
    <property type="project" value="UniProtKB-KW"/>
</dbReference>
<evidence type="ECO:0000313" key="5">
    <source>
        <dbReference type="Proteomes" id="UP000076929"/>
    </source>
</evidence>